<evidence type="ECO:0000259" key="2">
    <source>
        <dbReference type="Pfam" id="PF20152"/>
    </source>
</evidence>
<protein>
    <recommendedName>
        <fullName evidence="2">DUF6534 domain-containing protein</fullName>
    </recommendedName>
</protein>
<keyword evidence="1" id="KW-1133">Transmembrane helix</keyword>
<organism evidence="3 4">
    <name type="scientific">Mycena maculata</name>
    <dbReference type="NCBI Taxonomy" id="230809"/>
    <lineage>
        <taxon>Eukaryota</taxon>
        <taxon>Fungi</taxon>
        <taxon>Dikarya</taxon>
        <taxon>Basidiomycota</taxon>
        <taxon>Agaricomycotina</taxon>
        <taxon>Agaricomycetes</taxon>
        <taxon>Agaricomycetidae</taxon>
        <taxon>Agaricales</taxon>
        <taxon>Marasmiineae</taxon>
        <taxon>Mycenaceae</taxon>
        <taxon>Mycena</taxon>
    </lineage>
</organism>
<dbReference type="Proteomes" id="UP001215280">
    <property type="component" value="Unassembled WGS sequence"/>
</dbReference>
<accession>A0AAD7MMM4</accession>
<feature type="domain" description="DUF6534" evidence="2">
    <location>
        <begin position="208"/>
        <end position="293"/>
    </location>
</feature>
<sequence length="363" mass="40180">MTVLYNAWSAEPQHPFLSFNAPDWKPPPPPSMVHFNSSEAPIDPSQDEINWLAGPRLIGLVFNWALLGVLTTQVYIYHISFPKDGRVLKGLVYTIYFLDWLQTGSATYDAFHWFVFGWGNVPLLYELYSGFLNVPLLSSTIGGMVQIFFGWRIYTLSKSRIAFGIIILLALFQLSGGIGVSYYWWQDAEELGRAPGLLITVGIRLGGSAVVDTLIAVTMTYFLIKSKGLALGHMNSVITSIVRLTIETGTVMACAAIVDLVFFIKVHNGLHQIFGVILCKLYSNSLMVLFNNRLSMRTGGQLPTHYSGPQDHSTFRVAAPPGRSATVNWDSQGGVTSDINMETLKVSESAFTSSTTDAYHKDF</sequence>
<evidence type="ECO:0000313" key="3">
    <source>
        <dbReference type="EMBL" id="KAJ7723103.1"/>
    </source>
</evidence>
<dbReference type="PANTHER" id="PTHR40465">
    <property type="entry name" value="CHROMOSOME 1, WHOLE GENOME SHOTGUN SEQUENCE"/>
    <property type="match status" value="1"/>
</dbReference>
<feature type="transmembrane region" description="Helical" evidence="1">
    <location>
        <begin position="244"/>
        <end position="264"/>
    </location>
</feature>
<comment type="caution">
    <text evidence="3">The sequence shown here is derived from an EMBL/GenBank/DDBJ whole genome shotgun (WGS) entry which is preliminary data.</text>
</comment>
<dbReference type="Pfam" id="PF20152">
    <property type="entry name" value="DUF6534"/>
    <property type="match status" value="1"/>
</dbReference>
<dbReference type="PANTHER" id="PTHR40465:SF1">
    <property type="entry name" value="DUF6534 DOMAIN-CONTAINING PROTEIN"/>
    <property type="match status" value="1"/>
</dbReference>
<keyword evidence="1" id="KW-0472">Membrane</keyword>
<keyword evidence="1" id="KW-0812">Transmembrane</keyword>
<name>A0AAD7MMM4_9AGAR</name>
<feature type="transmembrane region" description="Helical" evidence="1">
    <location>
        <begin position="128"/>
        <end position="149"/>
    </location>
</feature>
<dbReference type="AlphaFoldDB" id="A0AAD7MMM4"/>
<feature type="transmembrane region" description="Helical" evidence="1">
    <location>
        <begin position="197"/>
        <end position="224"/>
    </location>
</feature>
<proteinExistence type="predicted"/>
<gene>
    <name evidence="3" type="ORF">DFH07DRAFT_856232</name>
</gene>
<dbReference type="InterPro" id="IPR045339">
    <property type="entry name" value="DUF6534"/>
</dbReference>
<feature type="transmembrane region" description="Helical" evidence="1">
    <location>
        <begin position="270"/>
        <end position="290"/>
    </location>
</feature>
<evidence type="ECO:0000313" key="4">
    <source>
        <dbReference type="Proteomes" id="UP001215280"/>
    </source>
</evidence>
<dbReference type="EMBL" id="JARJLG010000251">
    <property type="protein sequence ID" value="KAJ7723103.1"/>
    <property type="molecule type" value="Genomic_DNA"/>
</dbReference>
<feature type="transmembrane region" description="Helical" evidence="1">
    <location>
        <begin position="90"/>
        <end position="108"/>
    </location>
</feature>
<feature type="transmembrane region" description="Helical" evidence="1">
    <location>
        <begin position="161"/>
        <end position="185"/>
    </location>
</feature>
<reference evidence="3" key="1">
    <citation type="submission" date="2023-03" db="EMBL/GenBank/DDBJ databases">
        <title>Massive genome expansion in bonnet fungi (Mycena s.s.) driven by repeated elements and novel gene families across ecological guilds.</title>
        <authorList>
            <consortium name="Lawrence Berkeley National Laboratory"/>
            <person name="Harder C.B."/>
            <person name="Miyauchi S."/>
            <person name="Viragh M."/>
            <person name="Kuo A."/>
            <person name="Thoen E."/>
            <person name="Andreopoulos B."/>
            <person name="Lu D."/>
            <person name="Skrede I."/>
            <person name="Drula E."/>
            <person name="Henrissat B."/>
            <person name="Morin E."/>
            <person name="Kohler A."/>
            <person name="Barry K."/>
            <person name="LaButti K."/>
            <person name="Morin E."/>
            <person name="Salamov A."/>
            <person name="Lipzen A."/>
            <person name="Mereny Z."/>
            <person name="Hegedus B."/>
            <person name="Baldrian P."/>
            <person name="Stursova M."/>
            <person name="Weitz H."/>
            <person name="Taylor A."/>
            <person name="Grigoriev I.V."/>
            <person name="Nagy L.G."/>
            <person name="Martin F."/>
            <person name="Kauserud H."/>
        </authorList>
    </citation>
    <scope>NUCLEOTIDE SEQUENCE</scope>
    <source>
        <strain evidence="3">CBHHK188m</strain>
    </source>
</reference>
<feature type="transmembrane region" description="Helical" evidence="1">
    <location>
        <begin position="57"/>
        <end position="78"/>
    </location>
</feature>
<keyword evidence="4" id="KW-1185">Reference proteome</keyword>
<evidence type="ECO:0000256" key="1">
    <source>
        <dbReference type="SAM" id="Phobius"/>
    </source>
</evidence>